<sequence>MASSSTISGLREQIIDEANAASAFPAEVQLHLLRNNTSIIKPCEIFDVVVIPDQTRKKTPQSFRAVLVELHPNPKDRLSSTKAVSVGESIEAALMGLLSALGEIAMHNLQGMSGTVRAIQEDGNARVTLRNVSREQYSLLEKIEQGRV</sequence>
<organism evidence="1 2">
    <name type="scientific">Zasmidium cellare</name>
    <name type="common">Wine cellar mold</name>
    <name type="synonym">Racodium cellare</name>
    <dbReference type="NCBI Taxonomy" id="395010"/>
    <lineage>
        <taxon>Eukaryota</taxon>
        <taxon>Fungi</taxon>
        <taxon>Dikarya</taxon>
        <taxon>Ascomycota</taxon>
        <taxon>Pezizomycotina</taxon>
        <taxon>Dothideomycetes</taxon>
        <taxon>Dothideomycetidae</taxon>
        <taxon>Mycosphaerellales</taxon>
        <taxon>Mycosphaerellaceae</taxon>
        <taxon>Zasmidium</taxon>
    </lineage>
</organism>
<keyword evidence="2" id="KW-1185">Reference proteome</keyword>
<comment type="caution">
    <text evidence="1">The sequence shown here is derived from an EMBL/GenBank/DDBJ whole genome shotgun (WGS) entry which is preliminary data.</text>
</comment>
<dbReference type="Proteomes" id="UP001305779">
    <property type="component" value="Unassembled WGS sequence"/>
</dbReference>
<reference evidence="1 2" key="1">
    <citation type="journal article" date="2023" name="G3 (Bethesda)">
        <title>A chromosome-level genome assembly of Zasmidium syzygii isolated from banana leaves.</title>
        <authorList>
            <person name="van Westerhoven A.C."/>
            <person name="Mehrabi R."/>
            <person name="Talebi R."/>
            <person name="Steentjes M.B.F."/>
            <person name="Corcolon B."/>
            <person name="Chong P.A."/>
            <person name="Kema G.H.J."/>
            <person name="Seidl M.F."/>
        </authorList>
    </citation>
    <scope>NUCLEOTIDE SEQUENCE [LARGE SCALE GENOMIC DNA]</scope>
    <source>
        <strain evidence="1 2">P124</strain>
    </source>
</reference>
<dbReference type="EMBL" id="JAXOVC010000013">
    <property type="protein sequence ID" value="KAK4494611.1"/>
    <property type="molecule type" value="Genomic_DNA"/>
</dbReference>
<evidence type="ECO:0000313" key="1">
    <source>
        <dbReference type="EMBL" id="KAK4494611.1"/>
    </source>
</evidence>
<name>A0ABR0DZL2_ZASCE</name>
<gene>
    <name evidence="1" type="ORF">PRZ48_013967</name>
</gene>
<evidence type="ECO:0000313" key="2">
    <source>
        <dbReference type="Proteomes" id="UP001305779"/>
    </source>
</evidence>
<accession>A0ABR0DZL2</accession>
<proteinExistence type="predicted"/>
<protein>
    <submittedName>
        <fullName evidence="1">Uncharacterized protein</fullName>
    </submittedName>
</protein>